<dbReference type="PROSITE" id="PS00687">
    <property type="entry name" value="ALDEHYDE_DEHYDR_GLU"/>
    <property type="match status" value="1"/>
</dbReference>
<evidence type="ECO:0000313" key="7">
    <source>
        <dbReference type="Proteomes" id="UP001175271"/>
    </source>
</evidence>
<sequence>MLKAFNPLRLASRTYSIPAPVKVWEQGGPKHTQLFINNEFRPSVSGKTFETFNPATGEKICDLAEGQKEDVDLAVEAATKAFKTGSPWRRMDASQRGQLLYRLAELMERDRAILASLESLDNGKPYTNSYMIDTVHAIDAIRYYAGWADKIQGKTIPVAGDFFTYTRHEPVGVVGQIIPWNFPLIMQSWKLGPALACGNTVVMKTAEQTPLSALHVASLIREAGFPEGVVNILSGFGPSAGQAISSHMNIDKVAFTGSTSVGRKVMTAAAESNLKRVSLELGGKSPTIIFSDADMDYAVAQAHNGIFANAGQCCCAASRTFVEAKMYDEFIERSLDMAKKRVLGDPFDLKTDQGPQIDGTQMKKVLEYVESGKQQGAQLVTGGKRFGNKGYYIEPTIFANVDDQMKIAQEEIFGPVMSVIKFEGMEDLVEKANNTIYGLAASVVTKDLDKALHVSNHIKAGTVWVNCYYAFDPAAPFGGYKMSGIGREMGEYGLEQYSEVKTVTIKVPQKNS</sequence>
<comment type="caution">
    <text evidence="6">The sequence shown here is derived from an EMBL/GenBank/DDBJ whole genome shotgun (WGS) entry which is preliminary data.</text>
</comment>
<dbReference type="InterPro" id="IPR029510">
    <property type="entry name" value="Ald_DH_CS_GLU"/>
</dbReference>
<evidence type="ECO:0000259" key="5">
    <source>
        <dbReference type="Pfam" id="PF00171"/>
    </source>
</evidence>
<dbReference type="CDD" id="cd07141">
    <property type="entry name" value="ALDH_F1AB_F2_RALDH1"/>
    <property type="match status" value="1"/>
</dbReference>
<name>A0AA39HV97_9BILA</name>
<dbReference type="Proteomes" id="UP001175271">
    <property type="component" value="Unassembled WGS sequence"/>
</dbReference>
<dbReference type="FunFam" id="3.40.605.10:FF:000026">
    <property type="entry name" value="Aldehyde dehydrogenase, putative"/>
    <property type="match status" value="1"/>
</dbReference>
<dbReference type="InterPro" id="IPR016162">
    <property type="entry name" value="Ald_DH_N"/>
</dbReference>
<dbReference type="InterPro" id="IPR016163">
    <property type="entry name" value="Ald_DH_C"/>
</dbReference>
<dbReference type="Gene3D" id="3.40.605.10">
    <property type="entry name" value="Aldehyde Dehydrogenase, Chain A, domain 1"/>
    <property type="match status" value="1"/>
</dbReference>
<evidence type="ECO:0000313" key="6">
    <source>
        <dbReference type="EMBL" id="KAK0412750.1"/>
    </source>
</evidence>
<dbReference type="Pfam" id="PF00171">
    <property type="entry name" value="Aldedh"/>
    <property type="match status" value="1"/>
</dbReference>
<evidence type="ECO:0000256" key="4">
    <source>
        <dbReference type="RuleBase" id="RU003345"/>
    </source>
</evidence>
<dbReference type="PROSITE" id="PS00070">
    <property type="entry name" value="ALDEHYDE_DEHYDR_CYS"/>
    <property type="match status" value="1"/>
</dbReference>
<evidence type="ECO:0000256" key="2">
    <source>
        <dbReference type="ARBA" id="ARBA00023002"/>
    </source>
</evidence>
<feature type="domain" description="Aldehyde dehydrogenase" evidence="5">
    <location>
        <begin position="43"/>
        <end position="503"/>
    </location>
</feature>
<dbReference type="InterPro" id="IPR016161">
    <property type="entry name" value="Ald_DH/histidinol_DH"/>
</dbReference>
<dbReference type="FunFam" id="3.40.605.10:FF:000050">
    <property type="entry name" value="Aldehyde dehydrogenase, mitochondrial"/>
    <property type="match status" value="1"/>
</dbReference>
<dbReference type="EMBL" id="JAUCMV010000003">
    <property type="protein sequence ID" value="KAK0412750.1"/>
    <property type="molecule type" value="Genomic_DNA"/>
</dbReference>
<protein>
    <recommendedName>
        <fullName evidence="5">Aldehyde dehydrogenase domain-containing protein</fullName>
    </recommendedName>
</protein>
<evidence type="ECO:0000256" key="1">
    <source>
        <dbReference type="ARBA" id="ARBA00009986"/>
    </source>
</evidence>
<accession>A0AA39HV97</accession>
<dbReference type="GO" id="GO:0016620">
    <property type="term" value="F:oxidoreductase activity, acting on the aldehyde or oxo group of donors, NAD or NADP as acceptor"/>
    <property type="evidence" value="ECO:0007669"/>
    <property type="project" value="InterPro"/>
</dbReference>
<dbReference type="Gene3D" id="3.40.309.10">
    <property type="entry name" value="Aldehyde Dehydrogenase, Chain A, domain 2"/>
    <property type="match status" value="1"/>
</dbReference>
<dbReference type="SUPFAM" id="SSF53720">
    <property type="entry name" value="ALDH-like"/>
    <property type="match status" value="1"/>
</dbReference>
<dbReference type="InterPro" id="IPR015590">
    <property type="entry name" value="Aldehyde_DH_dom"/>
</dbReference>
<organism evidence="6 7">
    <name type="scientific">Steinernema hermaphroditum</name>
    <dbReference type="NCBI Taxonomy" id="289476"/>
    <lineage>
        <taxon>Eukaryota</taxon>
        <taxon>Metazoa</taxon>
        <taxon>Ecdysozoa</taxon>
        <taxon>Nematoda</taxon>
        <taxon>Chromadorea</taxon>
        <taxon>Rhabditida</taxon>
        <taxon>Tylenchina</taxon>
        <taxon>Panagrolaimomorpha</taxon>
        <taxon>Strongyloidoidea</taxon>
        <taxon>Steinernematidae</taxon>
        <taxon>Steinernema</taxon>
    </lineage>
</organism>
<dbReference type="PANTHER" id="PTHR11699">
    <property type="entry name" value="ALDEHYDE DEHYDROGENASE-RELATED"/>
    <property type="match status" value="1"/>
</dbReference>
<gene>
    <name evidence="6" type="ORF">QR680_006383</name>
</gene>
<dbReference type="InterPro" id="IPR016160">
    <property type="entry name" value="Ald_DH_CS_CYS"/>
</dbReference>
<dbReference type="FunFam" id="3.40.309.10:FF:000001">
    <property type="entry name" value="Mitochondrial aldehyde dehydrogenase 2"/>
    <property type="match status" value="1"/>
</dbReference>
<comment type="similarity">
    <text evidence="1 4">Belongs to the aldehyde dehydrogenase family.</text>
</comment>
<keyword evidence="2 4" id="KW-0560">Oxidoreductase</keyword>
<feature type="active site" evidence="3">
    <location>
        <position position="280"/>
    </location>
</feature>
<dbReference type="AlphaFoldDB" id="A0AA39HV97"/>
<evidence type="ECO:0000256" key="3">
    <source>
        <dbReference type="PROSITE-ProRule" id="PRU10007"/>
    </source>
</evidence>
<reference evidence="6" key="1">
    <citation type="submission" date="2023-06" db="EMBL/GenBank/DDBJ databases">
        <title>Genomic analysis of the entomopathogenic nematode Steinernema hermaphroditum.</title>
        <authorList>
            <person name="Schwarz E.M."/>
            <person name="Heppert J.K."/>
            <person name="Baniya A."/>
            <person name="Schwartz H.T."/>
            <person name="Tan C.-H."/>
            <person name="Antoshechkin I."/>
            <person name="Sternberg P.W."/>
            <person name="Goodrich-Blair H."/>
            <person name="Dillman A.R."/>
        </authorList>
    </citation>
    <scope>NUCLEOTIDE SEQUENCE</scope>
    <source>
        <strain evidence="6">PS9179</strain>
        <tissue evidence="6">Whole animal</tissue>
    </source>
</reference>
<keyword evidence="7" id="KW-1185">Reference proteome</keyword>
<proteinExistence type="inferred from homology"/>